<feature type="signal peptide" evidence="2">
    <location>
        <begin position="1"/>
        <end position="22"/>
    </location>
</feature>
<evidence type="ECO:0008006" key="5">
    <source>
        <dbReference type="Google" id="ProtNLM"/>
    </source>
</evidence>
<dbReference type="Proteomes" id="UP000689967">
    <property type="component" value="Unassembled WGS sequence"/>
</dbReference>
<dbReference type="EMBL" id="JAERQM010000005">
    <property type="protein sequence ID" value="MBU8545665.1"/>
    <property type="molecule type" value="Genomic_DNA"/>
</dbReference>
<gene>
    <name evidence="3" type="ORF">JJQ90_18215</name>
</gene>
<feature type="chain" id="PRO_5045639528" description="Peptidase inhibitor I78 family protein" evidence="2">
    <location>
        <begin position="23"/>
        <end position="109"/>
    </location>
</feature>
<organism evidence="3 4">
    <name type="scientific">Falsiroseomonas oleicola</name>
    <dbReference type="NCBI Taxonomy" id="2801474"/>
    <lineage>
        <taxon>Bacteria</taxon>
        <taxon>Pseudomonadati</taxon>
        <taxon>Pseudomonadota</taxon>
        <taxon>Alphaproteobacteria</taxon>
        <taxon>Acetobacterales</taxon>
        <taxon>Roseomonadaceae</taxon>
        <taxon>Falsiroseomonas</taxon>
    </lineage>
</organism>
<proteinExistence type="predicted"/>
<dbReference type="PROSITE" id="PS51257">
    <property type="entry name" value="PROKAR_LIPOPROTEIN"/>
    <property type="match status" value="1"/>
</dbReference>
<sequence>MRRLALLLVGFAAACATEPATAPLPRGDRALPPPALSEGPAGGRCADHAEALPALVGRPEAEVRAALGAMPGIRTIRLLAPNQPATRDYRVDRAGGVVQGGVVESLACG</sequence>
<dbReference type="RefSeq" id="WP_216877664.1">
    <property type="nucleotide sequence ID" value="NZ_JAERQM010000005.1"/>
</dbReference>
<accession>A0ABS6HEF6</accession>
<evidence type="ECO:0000313" key="4">
    <source>
        <dbReference type="Proteomes" id="UP000689967"/>
    </source>
</evidence>
<name>A0ABS6HEF6_9PROT</name>
<comment type="caution">
    <text evidence="3">The sequence shown here is derived from an EMBL/GenBank/DDBJ whole genome shotgun (WGS) entry which is preliminary data.</text>
</comment>
<keyword evidence="4" id="KW-1185">Reference proteome</keyword>
<keyword evidence="2" id="KW-0732">Signal</keyword>
<protein>
    <recommendedName>
        <fullName evidence="5">Peptidase inhibitor I78 family protein</fullName>
    </recommendedName>
</protein>
<reference evidence="3 4" key="1">
    <citation type="submission" date="2021-01" db="EMBL/GenBank/DDBJ databases">
        <title>Roseomonas sp. nov, a bacterium isolated from an oil production mixture in Yumen Oilfield.</title>
        <authorList>
            <person name="Wu D."/>
        </authorList>
    </citation>
    <scope>NUCLEOTIDE SEQUENCE [LARGE SCALE GENOMIC DNA]</scope>
    <source>
        <strain evidence="3 4">ROY-5-3</strain>
    </source>
</reference>
<evidence type="ECO:0000256" key="1">
    <source>
        <dbReference type="SAM" id="MobiDB-lite"/>
    </source>
</evidence>
<evidence type="ECO:0000256" key="2">
    <source>
        <dbReference type="SAM" id="SignalP"/>
    </source>
</evidence>
<evidence type="ECO:0000313" key="3">
    <source>
        <dbReference type="EMBL" id="MBU8545665.1"/>
    </source>
</evidence>
<feature type="region of interest" description="Disordered" evidence="1">
    <location>
        <begin position="20"/>
        <end position="43"/>
    </location>
</feature>